<dbReference type="VEuPathDB" id="FungiDB:PV06_11127"/>
<dbReference type="RefSeq" id="XP_016256829.1">
    <property type="nucleotide sequence ID" value="XM_016412753.1"/>
</dbReference>
<sequence>MALACDKPGISPDSQWPCGCRLSEKSPVCGIQQDTTSCPQLNFPKPDGVAVVVADRPLLRMDGSVDVDSGLPMNTIRFPDGTSSSVKMIGELPLAYKSGYPILISEHKLCNASITSIRAPERETRIPGYIYEIQEDPNRFAFSVIPLFLQDHRQCHDCPSINQVVKVVSEFWRESQDNATPEFERFVVALLSVFYNTGIRMGLGFGQYNGTLRRATLRDERLILFCDNEKHRDSECDPILEVEIRCESVLLSASGIYLVDDTHKLAQGLLCCHQTEPTLACHTVWKSSSSTQPHTINVLADRDRVMVTKTFSTGYPTPEWEKIRHILEDRLAYQREVLTPDEFEVLLTQIRRHEQQSRATPEQALRGAVNSIPYIKNARLRHIMMQKSRKIHQSQYPIPQPVREAICLQQIFLDPPQTFGEEEYESLNQKRQQNEANLIVEIERVWSKDVTKEESKPVLGFVLRMLALLQYFPARLYEYEDEASEQEEKSGYHSLAIQHSGVRLDFPRARSLSFEWMALERAFRDGEMAGQLGLKFDTLPDVFTKIPQFEGFYEKIFSPLSEKYWCGRVESKEDLSLLCQCFKTLPSAPPPADTTYVLMRPARPYKIQQDWVYQEYKYPFTTYATQSGSSISLGEWEFDYTSFFFKVVDLGGDNQTTPFQDHGKTSKISSPALSDPEAMPFPGSNTKFKHFPTYDHVSIMVEERQDQDYSFRHEHSQWIRSEHEKANHHNIVEKDAHMQDTDMV</sequence>
<organism evidence="1 2">
    <name type="scientific">Exophiala oligosperma</name>
    <dbReference type="NCBI Taxonomy" id="215243"/>
    <lineage>
        <taxon>Eukaryota</taxon>
        <taxon>Fungi</taxon>
        <taxon>Dikarya</taxon>
        <taxon>Ascomycota</taxon>
        <taxon>Pezizomycotina</taxon>
        <taxon>Eurotiomycetes</taxon>
        <taxon>Chaetothyriomycetidae</taxon>
        <taxon>Chaetothyriales</taxon>
        <taxon>Herpotrichiellaceae</taxon>
        <taxon>Exophiala</taxon>
    </lineage>
</organism>
<proteinExistence type="predicted"/>
<accession>A0A0D2D026</accession>
<gene>
    <name evidence="1" type="ORF">PV06_11127</name>
</gene>
<protein>
    <submittedName>
        <fullName evidence="1">Uncharacterized protein</fullName>
    </submittedName>
</protein>
<reference evidence="1 2" key="1">
    <citation type="submission" date="2015-01" db="EMBL/GenBank/DDBJ databases">
        <title>The Genome Sequence of Exophiala oligosperma CBS72588.</title>
        <authorList>
            <consortium name="The Broad Institute Genomics Platform"/>
            <person name="Cuomo C."/>
            <person name="de Hoog S."/>
            <person name="Gorbushina A."/>
            <person name="Stielow B."/>
            <person name="Teixiera M."/>
            <person name="Abouelleil A."/>
            <person name="Chapman S.B."/>
            <person name="Priest M."/>
            <person name="Young S.K."/>
            <person name="Wortman J."/>
            <person name="Nusbaum C."/>
            <person name="Birren B."/>
        </authorList>
    </citation>
    <scope>NUCLEOTIDE SEQUENCE [LARGE SCALE GENOMIC DNA]</scope>
    <source>
        <strain evidence="1 2">CBS 72588</strain>
    </source>
</reference>
<keyword evidence="2" id="KW-1185">Reference proteome</keyword>
<evidence type="ECO:0000313" key="1">
    <source>
        <dbReference type="EMBL" id="KIW36613.1"/>
    </source>
</evidence>
<name>A0A0D2D026_9EURO</name>
<evidence type="ECO:0000313" key="2">
    <source>
        <dbReference type="Proteomes" id="UP000053342"/>
    </source>
</evidence>
<dbReference type="GeneID" id="27363201"/>
<dbReference type="HOGENOM" id="CLU_373390_0_0_1"/>
<dbReference type="Proteomes" id="UP000053342">
    <property type="component" value="Unassembled WGS sequence"/>
</dbReference>
<dbReference type="AlphaFoldDB" id="A0A0D2D026"/>
<dbReference type="EMBL" id="KN847351">
    <property type="protein sequence ID" value="KIW36613.1"/>
    <property type="molecule type" value="Genomic_DNA"/>
</dbReference>